<evidence type="ECO:0000313" key="6">
    <source>
        <dbReference type="EMBL" id="GGO89849.1"/>
    </source>
</evidence>
<dbReference type="PROSITE" id="PS50110">
    <property type="entry name" value="RESPONSE_REGULATORY"/>
    <property type="match status" value="1"/>
</dbReference>
<dbReference type="Gene3D" id="3.40.50.2300">
    <property type="match status" value="1"/>
</dbReference>
<reference evidence="7" key="1">
    <citation type="journal article" date="2019" name="Int. J. Syst. Evol. Microbiol.">
        <title>The Global Catalogue of Microorganisms (GCM) 10K type strain sequencing project: providing services to taxonomists for standard genome sequencing and annotation.</title>
        <authorList>
            <consortium name="The Broad Institute Genomics Platform"/>
            <consortium name="The Broad Institute Genome Sequencing Center for Infectious Disease"/>
            <person name="Wu L."/>
            <person name="Ma J."/>
        </authorList>
    </citation>
    <scope>NUCLEOTIDE SEQUENCE [LARGE SCALE GENOMIC DNA]</scope>
    <source>
        <strain evidence="7">CGMCC 4.7371</strain>
    </source>
</reference>
<feature type="DNA-binding region" description="OmpR/PhoB-type" evidence="3">
    <location>
        <begin position="136"/>
        <end position="238"/>
    </location>
</feature>
<keyword evidence="2" id="KW-0597">Phosphoprotein</keyword>
<dbReference type="PANTHER" id="PTHR48111">
    <property type="entry name" value="REGULATOR OF RPOS"/>
    <property type="match status" value="1"/>
</dbReference>
<dbReference type="InterPro" id="IPR036388">
    <property type="entry name" value="WH-like_DNA-bd_sf"/>
</dbReference>
<accession>A0ABQ2N9V5</accession>
<dbReference type="Gene3D" id="1.10.10.10">
    <property type="entry name" value="Winged helix-like DNA-binding domain superfamily/Winged helix DNA-binding domain"/>
    <property type="match status" value="1"/>
</dbReference>
<dbReference type="CDD" id="cd00383">
    <property type="entry name" value="trans_reg_C"/>
    <property type="match status" value="1"/>
</dbReference>
<keyword evidence="7" id="KW-1185">Reference proteome</keyword>
<proteinExistence type="predicted"/>
<feature type="domain" description="OmpR/PhoB-type" evidence="5">
    <location>
        <begin position="136"/>
        <end position="238"/>
    </location>
</feature>
<sequence>MVKPACTPDPMLWGQTRPMRIGLCEDDPAIRRVVTSALRLGGHDCEVAHDGGEALRLFAAEPHPDVVVLDIGLPDADGRDICQALRAAGVHAPVLFLTALGQVHEKIAGFAAGGDDYLPKPFDVKELVVRIEALGRRARAAAPVPAYGLRLDPARHALVFEGHEVGLTPTEYRMLGAIAARPGEVARRRDVVAAAWPDGAIVADNTVDAYAARIRRKLRKVGAPLQLEAVRGVGFTLR</sequence>
<comment type="caution">
    <text evidence="6">The sequence shown here is derived from an EMBL/GenBank/DDBJ whole genome shotgun (WGS) entry which is preliminary data.</text>
</comment>
<feature type="modified residue" description="4-aspartylphosphate" evidence="2">
    <location>
        <position position="70"/>
    </location>
</feature>
<name>A0ABQ2N9V5_9ACTN</name>
<dbReference type="Pfam" id="PF00486">
    <property type="entry name" value="Trans_reg_C"/>
    <property type="match status" value="1"/>
</dbReference>
<dbReference type="Gene3D" id="6.10.250.690">
    <property type="match status" value="1"/>
</dbReference>
<evidence type="ECO:0000259" key="4">
    <source>
        <dbReference type="PROSITE" id="PS50110"/>
    </source>
</evidence>
<dbReference type="InterPro" id="IPR001789">
    <property type="entry name" value="Sig_transdc_resp-reg_receiver"/>
</dbReference>
<dbReference type="Pfam" id="PF00072">
    <property type="entry name" value="Response_reg"/>
    <property type="match status" value="1"/>
</dbReference>
<keyword evidence="1 3" id="KW-0238">DNA-binding</keyword>
<evidence type="ECO:0000313" key="7">
    <source>
        <dbReference type="Proteomes" id="UP000655410"/>
    </source>
</evidence>
<dbReference type="PROSITE" id="PS51755">
    <property type="entry name" value="OMPR_PHOB"/>
    <property type="match status" value="1"/>
</dbReference>
<dbReference type="GO" id="GO:0003677">
    <property type="term" value="F:DNA binding"/>
    <property type="evidence" value="ECO:0007669"/>
    <property type="project" value="UniProtKB-KW"/>
</dbReference>
<dbReference type="PANTHER" id="PTHR48111:SF37">
    <property type="entry name" value="RESPONSE REGULATOR PROTEIN CARR"/>
    <property type="match status" value="1"/>
</dbReference>
<dbReference type="InterPro" id="IPR001867">
    <property type="entry name" value="OmpR/PhoB-type_DNA-bd"/>
</dbReference>
<dbReference type="SMART" id="SM00448">
    <property type="entry name" value="REC"/>
    <property type="match status" value="1"/>
</dbReference>
<evidence type="ECO:0000259" key="5">
    <source>
        <dbReference type="PROSITE" id="PS51755"/>
    </source>
</evidence>
<organism evidence="6 7">
    <name type="scientific">Nocardioides phosphati</name>
    <dbReference type="NCBI Taxonomy" id="1867775"/>
    <lineage>
        <taxon>Bacteria</taxon>
        <taxon>Bacillati</taxon>
        <taxon>Actinomycetota</taxon>
        <taxon>Actinomycetes</taxon>
        <taxon>Propionibacteriales</taxon>
        <taxon>Nocardioidaceae</taxon>
        <taxon>Nocardioides</taxon>
    </lineage>
</organism>
<evidence type="ECO:0000256" key="1">
    <source>
        <dbReference type="ARBA" id="ARBA00023125"/>
    </source>
</evidence>
<dbReference type="InterPro" id="IPR011006">
    <property type="entry name" value="CheY-like_superfamily"/>
</dbReference>
<dbReference type="SUPFAM" id="SSF46894">
    <property type="entry name" value="C-terminal effector domain of the bipartite response regulators"/>
    <property type="match status" value="1"/>
</dbReference>
<dbReference type="InterPro" id="IPR016032">
    <property type="entry name" value="Sig_transdc_resp-reg_C-effctor"/>
</dbReference>
<protein>
    <submittedName>
        <fullName evidence="6">DNA-binding response regulator</fullName>
    </submittedName>
</protein>
<feature type="domain" description="Response regulatory" evidence="4">
    <location>
        <begin position="20"/>
        <end position="135"/>
    </location>
</feature>
<gene>
    <name evidence="6" type="ORF">GCM10011584_20280</name>
</gene>
<dbReference type="InterPro" id="IPR039420">
    <property type="entry name" value="WalR-like"/>
</dbReference>
<evidence type="ECO:0000256" key="3">
    <source>
        <dbReference type="PROSITE-ProRule" id="PRU01091"/>
    </source>
</evidence>
<dbReference type="EMBL" id="BMNI01000004">
    <property type="protein sequence ID" value="GGO89849.1"/>
    <property type="molecule type" value="Genomic_DNA"/>
</dbReference>
<dbReference type="SMART" id="SM00862">
    <property type="entry name" value="Trans_reg_C"/>
    <property type="match status" value="1"/>
</dbReference>
<dbReference type="SUPFAM" id="SSF52172">
    <property type="entry name" value="CheY-like"/>
    <property type="match status" value="1"/>
</dbReference>
<dbReference type="Proteomes" id="UP000655410">
    <property type="component" value="Unassembled WGS sequence"/>
</dbReference>
<evidence type="ECO:0000256" key="2">
    <source>
        <dbReference type="PROSITE-ProRule" id="PRU00169"/>
    </source>
</evidence>